<gene>
    <name evidence="1" type="ORF">LGH70_07415</name>
</gene>
<sequence length="153" mass="17445">MNPQADKLQQALGKGELFEYMVGENGYAYRNPYADMPTYPAEVFGSVVSYFDMTGNTSVWADFDASLLVLSADNEYSWLSLYYLVEYLRYSRRQRPVDLTALSATVLANLRATKGALQQATKWGGRDYPDGLWGDARRMVHNINEEHQLNLRL</sequence>
<organism evidence="1 2">
    <name type="scientific">Hymenobacter nitidus</name>
    <dbReference type="NCBI Taxonomy" id="2880929"/>
    <lineage>
        <taxon>Bacteria</taxon>
        <taxon>Pseudomonadati</taxon>
        <taxon>Bacteroidota</taxon>
        <taxon>Cytophagia</taxon>
        <taxon>Cytophagales</taxon>
        <taxon>Hymenobacteraceae</taxon>
        <taxon>Hymenobacter</taxon>
    </lineage>
</organism>
<protein>
    <recommendedName>
        <fullName evidence="3">Immunity protein 63 domain-containing protein</fullName>
    </recommendedName>
</protein>
<evidence type="ECO:0000313" key="2">
    <source>
        <dbReference type="Proteomes" id="UP001165297"/>
    </source>
</evidence>
<reference evidence="1" key="1">
    <citation type="submission" date="2021-10" db="EMBL/GenBank/DDBJ databases">
        <authorList>
            <person name="Dean J.D."/>
            <person name="Kim M.K."/>
            <person name="Newey C.N."/>
            <person name="Stoker T.S."/>
            <person name="Thompson D.W."/>
            <person name="Grose J.H."/>
        </authorList>
    </citation>
    <scope>NUCLEOTIDE SEQUENCE</scope>
    <source>
        <strain evidence="1">BT635</strain>
    </source>
</reference>
<accession>A0ABS8AAI9</accession>
<dbReference type="RefSeq" id="WP_226184270.1">
    <property type="nucleotide sequence ID" value="NZ_JAJADQ010000003.1"/>
</dbReference>
<evidence type="ECO:0008006" key="3">
    <source>
        <dbReference type="Google" id="ProtNLM"/>
    </source>
</evidence>
<evidence type="ECO:0000313" key="1">
    <source>
        <dbReference type="EMBL" id="MCB2377403.1"/>
    </source>
</evidence>
<dbReference type="EMBL" id="JAJADQ010000003">
    <property type="protein sequence ID" value="MCB2377403.1"/>
    <property type="molecule type" value="Genomic_DNA"/>
</dbReference>
<dbReference type="Proteomes" id="UP001165297">
    <property type="component" value="Unassembled WGS sequence"/>
</dbReference>
<comment type="caution">
    <text evidence="1">The sequence shown here is derived from an EMBL/GenBank/DDBJ whole genome shotgun (WGS) entry which is preliminary data.</text>
</comment>
<keyword evidence="2" id="KW-1185">Reference proteome</keyword>
<proteinExistence type="predicted"/>
<name>A0ABS8AAI9_9BACT</name>